<dbReference type="PANTHER" id="PTHR12510">
    <property type="entry name" value="TROPONIN C-AKIN-1 PROTEIN"/>
    <property type="match status" value="1"/>
</dbReference>
<dbReference type="InterPro" id="IPR039126">
    <property type="entry name" value="GGACT"/>
</dbReference>
<dbReference type="AlphaFoldDB" id="R9PJ03"/>
<feature type="domain" description="Gamma-glutamylcyclotransferase AIG2-like" evidence="4">
    <location>
        <begin position="4"/>
        <end position="111"/>
    </location>
</feature>
<accession>R9PJ03</accession>
<organism evidence="5 6">
    <name type="scientific">Agarivorans albus MKT 106</name>
    <dbReference type="NCBI Taxonomy" id="1331007"/>
    <lineage>
        <taxon>Bacteria</taxon>
        <taxon>Pseudomonadati</taxon>
        <taxon>Pseudomonadota</taxon>
        <taxon>Gammaproteobacteria</taxon>
        <taxon>Alteromonadales</taxon>
        <taxon>Alteromonadaceae</taxon>
        <taxon>Agarivorans</taxon>
    </lineage>
</organism>
<dbReference type="CDD" id="cd06661">
    <property type="entry name" value="GGCT_like"/>
    <property type="match status" value="1"/>
</dbReference>
<dbReference type="GO" id="GO:0005829">
    <property type="term" value="C:cytosol"/>
    <property type="evidence" value="ECO:0007669"/>
    <property type="project" value="TreeGrafter"/>
</dbReference>
<evidence type="ECO:0000259" key="4">
    <source>
        <dbReference type="Pfam" id="PF06094"/>
    </source>
</evidence>
<dbReference type="Proteomes" id="UP000014461">
    <property type="component" value="Unassembled WGS sequence"/>
</dbReference>
<name>R9PJ03_AGAAL</name>
<evidence type="ECO:0000256" key="1">
    <source>
        <dbReference type="ARBA" id="ARBA00008861"/>
    </source>
</evidence>
<comment type="similarity">
    <text evidence="1 3">Belongs to the gamma-glutamylcyclotransferase family.</text>
</comment>
<dbReference type="GO" id="GO:0061929">
    <property type="term" value="F:gamma-glutamylaminecyclotransferase activity"/>
    <property type="evidence" value="ECO:0007669"/>
    <property type="project" value="InterPro"/>
</dbReference>
<evidence type="ECO:0000256" key="2">
    <source>
        <dbReference type="PIRSR" id="PIRSR639126-1"/>
    </source>
</evidence>
<sequence>MHKVFVFGTLKQGFPNFKFNQGIRHGSDYVSKESYPLYLVGSRYSPWLVLDKGKGQPVKGQVFLVSDQVLAEMDNLERVHEPDGYRKFSIQVECVTSGKELAAIVYGKPPEMVATADIRLELAGEYLLEHADLYRSRKKLVSC</sequence>
<dbReference type="EMBL" id="BARX01000007">
    <property type="protein sequence ID" value="GAD01344.1"/>
    <property type="molecule type" value="Genomic_DNA"/>
</dbReference>
<evidence type="ECO:0000313" key="6">
    <source>
        <dbReference type="Proteomes" id="UP000014461"/>
    </source>
</evidence>
<evidence type="ECO:0000313" key="5">
    <source>
        <dbReference type="EMBL" id="GAD01344.1"/>
    </source>
</evidence>
<keyword evidence="6" id="KW-1185">Reference proteome</keyword>
<dbReference type="SUPFAM" id="SSF110857">
    <property type="entry name" value="Gamma-glutamyl cyclotransferase-like"/>
    <property type="match status" value="1"/>
</dbReference>
<dbReference type="RefSeq" id="WP_016401112.1">
    <property type="nucleotide sequence ID" value="NZ_BARX01000007.1"/>
</dbReference>
<gene>
    <name evidence="5" type="ORF">AALB_1424</name>
</gene>
<protein>
    <recommendedName>
        <fullName evidence="3">Gamma-glutamylcyclotransferase family protein</fullName>
    </recommendedName>
</protein>
<comment type="caution">
    <text evidence="5">The sequence shown here is derived from an EMBL/GenBank/DDBJ whole genome shotgun (WGS) entry which is preliminary data.</text>
</comment>
<evidence type="ECO:0000256" key="3">
    <source>
        <dbReference type="RuleBase" id="RU367036"/>
    </source>
</evidence>
<dbReference type="PANTHER" id="PTHR12510:SF4">
    <property type="entry name" value="GAMMA-GLUTAMYLAMINECYCLOTRANSFERASE"/>
    <property type="match status" value="1"/>
</dbReference>
<dbReference type="InterPro" id="IPR013024">
    <property type="entry name" value="GGCT-like"/>
</dbReference>
<dbReference type="STRING" id="1331007.AALB_1424"/>
<dbReference type="Pfam" id="PF06094">
    <property type="entry name" value="GGACT"/>
    <property type="match status" value="1"/>
</dbReference>
<dbReference type="OrthoDB" id="5070127at2"/>
<feature type="active site" description="Proton acceptor" evidence="2">
    <location>
        <position position="77"/>
    </location>
</feature>
<dbReference type="InterPro" id="IPR009288">
    <property type="entry name" value="AIG2-like_dom"/>
</dbReference>
<dbReference type="InterPro" id="IPR036568">
    <property type="entry name" value="GGCT-like_sf"/>
</dbReference>
<reference evidence="5" key="1">
    <citation type="journal article" date="2013" name="Genome Announc.">
        <title>Draft Genome Sequence of Agarivorans albus Strain MKT 106T, an Agarolytic Marine Bacterium.</title>
        <authorList>
            <person name="Yasuike M."/>
            <person name="Nakamura Y."/>
            <person name="Kai W."/>
            <person name="Fujiwara A."/>
            <person name="Fukui Y."/>
            <person name="Satomi M."/>
            <person name="Sano M."/>
        </authorList>
    </citation>
    <scope>NUCLEOTIDE SEQUENCE [LARGE SCALE GENOMIC DNA]</scope>
</reference>
<proteinExistence type="inferred from homology"/>
<dbReference type="Gene3D" id="3.10.490.10">
    <property type="entry name" value="Gamma-glutamyl cyclotransferase-like"/>
    <property type="match status" value="1"/>
</dbReference>